<dbReference type="CDD" id="cd19411">
    <property type="entry name" value="MCP2201-like_sensor"/>
    <property type="match status" value="1"/>
</dbReference>
<dbReference type="SMART" id="SM00283">
    <property type="entry name" value="MA"/>
    <property type="match status" value="1"/>
</dbReference>
<evidence type="ECO:0000259" key="5">
    <source>
        <dbReference type="PROSITE" id="PS50111"/>
    </source>
</evidence>
<dbReference type="RefSeq" id="WP_310340437.1">
    <property type="nucleotide sequence ID" value="NZ_JAVDXO010000002.1"/>
</dbReference>
<keyword evidence="4" id="KW-0472">Membrane</keyword>
<dbReference type="Pfam" id="PF12729">
    <property type="entry name" value="4HB_MCP_1"/>
    <property type="match status" value="1"/>
</dbReference>
<proteinExistence type="inferred from homology"/>
<dbReference type="PANTHER" id="PTHR43531">
    <property type="entry name" value="PROTEIN ICFG"/>
    <property type="match status" value="1"/>
</dbReference>
<comment type="similarity">
    <text evidence="2">Belongs to the methyl-accepting chemotaxis (MCP) protein family.</text>
</comment>
<evidence type="ECO:0000313" key="7">
    <source>
        <dbReference type="EMBL" id="MDR7305982.1"/>
    </source>
</evidence>
<dbReference type="EMBL" id="JAVDXO010000002">
    <property type="protein sequence ID" value="MDR7305982.1"/>
    <property type="molecule type" value="Genomic_DNA"/>
</dbReference>
<evidence type="ECO:0000256" key="4">
    <source>
        <dbReference type="SAM" id="Phobius"/>
    </source>
</evidence>
<dbReference type="Gene3D" id="1.10.287.950">
    <property type="entry name" value="Methyl-accepting chemotaxis protein"/>
    <property type="match status" value="1"/>
</dbReference>
<dbReference type="SUPFAM" id="SSF58104">
    <property type="entry name" value="Methyl-accepting chemotaxis protein (MCP) signaling domain"/>
    <property type="match status" value="1"/>
</dbReference>
<dbReference type="PROSITE" id="PS50111">
    <property type="entry name" value="CHEMOTAXIS_TRANSDUC_2"/>
    <property type="match status" value="1"/>
</dbReference>
<evidence type="ECO:0000256" key="2">
    <source>
        <dbReference type="ARBA" id="ARBA00029447"/>
    </source>
</evidence>
<organism evidence="7 8">
    <name type="scientific">Rhodoferax saidenbachensis</name>
    <dbReference type="NCBI Taxonomy" id="1484693"/>
    <lineage>
        <taxon>Bacteria</taxon>
        <taxon>Pseudomonadati</taxon>
        <taxon>Pseudomonadota</taxon>
        <taxon>Betaproteobacteria</taxon>
        <taxon>Burkholderiales</taxon>
        <taxon>Comamonadaceae</taxon>
        <taxon>Rhodoferax</taxon>
    </lineage>
</organism>
<dbReference type="CDD" id="cd11386">
    <property type="entry name" value="MCP_signal"/>
    <property type="match status" value="1"/>
</dbReference>
<protein>
    <submittedName>
        <fullName evidence="7">Methyl-accepting chemotaxis protein</fullName>
    </submittedName>
</protein>
<keyword evidence="4" id="KW-1133">Transmembrane helix</keyword>
<name>A0ABU1ZKA3_9BURK</name>
<dbReference type="InterPro" id="IPR003660">
    <property type="entry name" value="HAMP_dom"/>
</dbReference>
<reference evidence="7 8" key="1">
    <citation type="submission" date="2023-07" db="EMBL/GenBank/DDBJ databases">
        <title>Sorghum-associated microbial communities from plants grown in Nebraska, USA.</title>
        <authorList>
            <person name="Schachtman D."/>
        </authorList>
    </citation>
    <scope>NUCLEOTIDE SEQUENCE [LARGE SCALE GENOMIC DNA]</scope>
    <source>
        <strain evidence="7 8">BE308</strain>
    </source>
</reference>
<evidence type="ECO:0000259" key="6">
    <source>
        <dbReference type="PROSITE" id="PS50885"/>
    </source>
</evidence>
<dbReference type="PROSITE" id="PS50885">
    <property type="entry name" value="HAMP"/>
    <property type="match status" value="1"/>
</dbReference>
<dbReference type="InterPro" id="IPR024478">
    <property type="entry name" value="HlyB_4HB_MCP"/>
</dbReference>
<dbReference type="InterPro" id="IPR047347">
    <property type="entry name" value="YvaQ-like_sensor"/>
</dbReference>
<dbReference type="Pfam" id="PF00015">
    <property type="entry name" value="MCPsignal"/>
    <property type="match status" value="1"/>
</dbReference>
<keyword evidence="1" id="KW-0488">Methylation</keyword>
<gene>
    <name evidence="7" type="ORF">J2X15_001260</name>
</gene>
<dbReference type="Pfam" id="PF00672">
    <property type="entry name" value="HAMP"/>
    <property type="match status" value="1"/>
</dbReference>
<evidence type="ECO:0000256" key="3">
    <source>
        <dbReference type="PROSITE-ProRule" id="PRU00284"/>
    </source>
</evidence>
<dbReference type="InterPro" id="IPR004089">
    <property type="entry name" value="MCPsignal_dom"/>
</dbReference>
<feature type="domain" description="HAMP" evidence="6">
    <location>
        <begin position="221"/>
        <end position="273"/>
    </location>
</feature>
<comment type="caution">
    <text evidence="7">The sequence shown here is derived from an EMBL/GenBank/DDBJ whole genome shotgun (WGS) entry which is preliminary data.</text>
</comment>
<evidence type="ECO:0000256" key="1">
    <source>
        <dbReference type="ARBA" id="ARBA00022481"/>
    </source>
</evidence>
<feature type="transmembrane region" description="Helical" evidence="4">
    <location>
        <begin position="197"/>
        <end position="223"/>
    </location>
</feature>
<accession>A0ABU1ZKA3</accession>
<dbReference type="SMART" id="SM00304">
    <property type="entry name" value="HAMP"/>
    <property type="match status" value="1"/>
</dbReference>
<sequence length="534" mass="55860">MSTSFIRQPSLARKLTLGFVAILLLLLAVAATGVYSVGQIGNSLEHIVRVNNRQTELTNALMDSINRVTIHSRSVALFTELDPKQLQVEFKAAESAIARLSEAEAALSALLTADNASADERALMGRISEQTKKVLPEVADALKQANDGDTVAAVLTLMNRVRPAEEALRKDAASLIALQLAQTHEASTGSEALQRKMLVLLGGLVAVALVAGGLIAWRITVGVTHPVKLAMRMTERIAAGDLTTQVPEGANDEIGRLLQAVTAMQTNLRGVVESIREAAGSIHRSSQEVAAGNLDLSNRTEQTAANLQQTAHSMGQLTDTVQNSANAARQASQLAGTSAEVAQRGGTVVSEVVATMQEINTSSSKIADIISVIDGIAFQTNILALNAAVEAARAGEQGRGFAVVASEVRSLAGRSAEAAKEIKSLISTSVERVERGTQLVAAAGQTMSEIVGSVQRVTHTIGDISATVSEQSEGIATVNTAITALDQMTQQNSALVEQSAAAAESLKDQAEQLTRIVSAFETGTPSASGLRLLA</sequence>
<dbReference type="PANTHER" id="PTHR43531:SF14">
    <property type="entry name" value="METHYL-ACCEPTING CHEMOTAXIS PROTEIN I-RELATED"/>
    <property type="match status" value="1"/>
</dbReference>
<dbReference type="InterPro" id="IPR051310">
    <property type="entry name" value="MCP_chemotaxis"/>
</dbReference>
<evidence type="ECO:0000313" key="8">
    <source>
        <dbReference type="Proteomes" id="UP001268089"/>
    </source>
</evidence>
<keyword evidence="4" id="KW-0812">Transmembrane</keyword>
<feature type="domain" description="Methyl-accepting transducer" evidence="5">
    <location>
        <begin position="278"/>
        <end position="507"/>
    </location>
</feature>
<dbReference type="CDD" id="cd06225">
    <property type="entry name" value="HAMP"/>
    <property type="match status" value="1"/>
</dbReference>
<keyword evidence="3" id="KW-0807">Transducer</keyword>
<dbReference type="Proteomes" id="UP001268089">
    <property type="component" value="Unassembled WGS sequence"/>
</dbReference>
<keyword evidence="8" id="KW-1185">Reference proteome</keyword>